<evidence type="ECO:0000313" key="15">
    <source>
        <dbReference type="EMBL" id="VAW32187.1"/>
    </source>
</evidence>
<evidence type="ECO:0000256" key="11">
    <source>
        <dbReference type="ARBA" id="ARBA00023065"/>
    </source>
</evidence>
<keyword evidence="6" id="KW-0479">Metal-binding</keyword>
<dbReference type="InterPro" id="IPR018303">
    <property type="entry name" value="ATPase_P-typ_P_site"/>
</dbReference>
<dbReference type="Pfam" id="PF00122">
    <property type="entry name" value="E1-E2_ATPase"/>
    <property type="match status" value="1"/>
</dbReference>
<dbReference type="InterPro" id="IPR023299">
    <property type="entry name" value="ATPase_P-typ_cyto_dom_N"/>
</dbReference>
<dbReference type="GO" id="GO:0046872">
    <property type="term" value="F:metal ion binding"/>
    <property type="evidence" value="ECO:0007669"/>
    <property type="project" value="UniProtKB-KW"/>
</dbReference>
<keyword evidence="5 13" id="KW-0812">Transmembrane</keyword>
<reference evidence="15" key="1">
    <citation type="submission" date="2018-06" db="EMBL/GenBank/DDBJ databases">
        <authorList>
            <person name="Zhirakovskaya E."/>
        </authorList>
    </citation>
    <scope>NUCLEOTIDE SEQUENCE</scope>
</reference>
<dbReference type="InterPro" id="IPR023214">
    <property type="entry name" value="HAD_sf"/>
</dbReference>
<dbReference type="GO" id="GO:0005886">
    <property type="term" value="C:plasma membrane"/>
    <property type="evidence" value="ECO:0007669"/>
    <property type="project" value="UniProtKB-SubCell"/>
</dbReference>
<feature type="transmembrane region" description="Helical" evidence="13">
    <location>
        <begin position="285"/>
        <end position="304"/>
    </location>
</feature>
<dbReference type="EMBL" id="UOEU01000331">
    <property type="protein sequence ID" value="VAW32187.1"/>
    <property type="molecule type" value="Genomic_DNA"/>
</dbReference>
<evidence type="ECO:0000256" key="4">
    <source>
        <dbReference type="ARBA" id="ARBA00022475"/>
    </source>
</evidence>
<dbReference type="Gene3D" id="2.70.150.10">
    <property type="entry name" value="Calcium-transporting ATPase, cytoplasmic transduction domain A"/>
    <property type="match status" value="1"/>
</dbReference>
<keyword evidence="8" id="KW-0067">ATP-binding</keyword>
<evidence type="ECO:0000256" key="9">
    <source>
        <dbReference type="ARBA" id="ARBA00022967"/>
    </source>
</evidence>
<accession>A0A3B0V2T9</accession>
<evidence type="ECO:0000256" key="8">
    <source>
        <dbReference type="ARBA" id="ARBA00022840"/>
    </source>
</evidence>
<feature type="transmembrane region" description="Helical" evidence="13">
    <location>
        <begin position="324"/>
        <end position="348"/>
    </location>
</feature>
<dbReference type="EC" id="3.6.3.3" evidence="15"/>
<feature type="domain" description="P-type ATPase A" evidence="14">
    <location>
        <begin position="181"/>
        <end position="266"/>
    </location>
</feature>
<name>A0A3B0V2T9_9ZZZZ</name>
<feature type="transmembrane region" description="Helical" evidence="13">
    <location>
        <begin position="634"/>
        <end position="653"/>
    </location>
</feature>
<organism evidence="15">
    <name type="scientific">hydrothermal vent metagenome</name>
    <dbReference type="NCBI Taxonomy" id="652676"/>
    <lineage>
        <taxon>unclassified sequences</taxon>
        <taxon>metagenomes</taxon>
        <taxon>ecological metagenomes</taxon>
    </lineage>
</organism>
<dbReference type="SFLD" id="SFLDS00003">
    <property type="entry name" value="Haloacid_Dehalogenase"/>
    <property type="match status" value="1"/>
</dbReference>
<proteinExistence type="inferred from homology"/>
<dbReference type="PANTHER" id="PTHR48085">
    <property type="entry name" value="CADMIUM/ZINC-TRANSPORTING ATPASE HMA2-RELATED"/>
    <property type="match status" value="1"/>
</dbReference>
<dbReference type="FunFam" id="3.40.50.1000:FF:000020">
    <property type="entry name" value="Probable cation-transporting P-type ATPase"/>
    <property type="match status" value="1"/>
</dbReference>
<keyword evidence="10 13" id="KW-1133">Transmembrane helix</keyword>
<evidence type="ECO:0000256" key="12">
    <source>
        <dbReference type="ARBA" id="ARBA00023136"/>
    </source>
</evidence>
<dbReference type="InterPro" id="IPR008250">
    <property type="entry name" value="ATPase_P-typ_transduc_dom_A_sf"/>
</dbReference>
<dbReference type="Gene3D" id="3.40.1110.10">
    <property type="entry name" value="Calcium-transporting ATPase, cytoplasmic domain N"/>
    <property type="match status" value="1"/>
</dbReference>
<dbReference type="GO" id="GO:0015086">
    <property type="term" value="F:cadmium ion transmembrane transporter activity"/>
    <property type="evidence" value="ECO:0007669"/>
    <property type="project" value="TreeGrafter"/>
</dbReference>
<evidence type="ECO:0000256" key="13">
    <source>
        <dbReference type="SAM" id="Phobius"/>
    </source>
</evidence>
<dbReference type="PANTHER" id="PTHR48085:SF5">
    <property type="entry name" value="CADMIUM_ZINC-TRANSPORTING ATPASE HMA4-RELATED"/>
    <property type="match status" value="1"/>
</dbReference>
<dbReference type="PRINTS" id="PR00120">
    <property type="entry name" value="HATPASE"/>
</dbReference>
<dbReference type="GO" id="GO:0019829">
    <property type="term" value="F:ATPase-coupled monoatomic cation transmembrane transporter activity"/>
    <property type="evidence" value="ECO:0007669"/>
    <property type="project" value="InterPro"/>
</dbReference>
<feature type="transmembrane region" description="Helical" evidence="13">
    <location>
        <begin position="34"/>
        <end position="55"/>
    </location>
</feature>
<keyword evidence="4" id="KW-1003">Cell membrane</keyword>
<dbReference type="GO" id="GO:0016887">
    <property type="term" value="F:ATP hydrolysis activity"/>
    <property type="evidence" value="ECO:0007669"/>
    <property type="project" value="InterPro"/>
</dbReference>
<comment type="similarity">
    <text evidence="2">Belongs to the cation transport ATPase (P-type) (TC 3.A.3) family. Type IB subfamily.</text>
</comment>
<dbReference type="SFLD" id="SFLDG00002">
    <property type="entry name" value="C1.7:_P-type_atpase_like"/>
    <property type="match status" value="1"/>
</dbReference>
<dbReference type="PRINTS" id="PR00119">
    <property type="entry name" value="CATATPASE"/>
</dbReference>
<dbReference type="PROSITE" id="PS00154">
    <property type="entry name" value="ATPASE_E1_E2"/>
    <property type="match status" value="1"/>
</dbReference>
<dbReference type="GO" id="GO:0005524">
    <property type="term" value="F:ATP binding"/>
    <property type="evidence" value="ECO:0007669"/>
    <property type="project" value="UniProtKB-KW"/>
</dbReference>
<sequence>QELGYDVAAADDVPNVAETVNFWQFMRQRKETTLALIGAVLILPGLLFNELLPMLGWEHPLLNLSSIAALIAAGLPVARSAWRSLRINHELTINALMSIAAVGAVIIGAYTEAGLVMVLFAIGEALEGFTANRARNSIRSLMSVAPQKATLLRPVVDCQIHAGNNGYTQGECSFCDAEAHFVPVAELKLGETVLVKPGERIPVDGRILNGSSTVDQASITGESAPIPKQPNDTVFASSINGAGVLHLTVTHLAKDSTISRLIRLVEEAQERRAPAQRFINQFSRIYTPSVVILALLVAILPPLLWQQPFIDTTNPTQGWLYRALALLVVACPCALVISVPVSLVSALSNAAKNGVLIKGGAYLEALSKIKLIAFDKTGTLTQGKPAVVHFQSINCLGNGCVPCDELLGLSHAVEQASEHPLAQAIATAAATRSVQNRYRAATNVQAMVGSGITGAVDGRSIIIGSHRSLNNLPHAAHCDAISAAEAGGLTTVLVAADQQYLGYLTLADKVREDSKTAVAQLHQLGIQTAMLTGDNEATARKVAQAIGIDQQFAGLLPEEKVSKIETLQQEYGAVAMIGDGINDAPALATASVGIAMGAAGTDQAMETADIALMNDDLSKLPFAIQLSRATMRTIRVNVAFSLGLKAIFLMVVLLGYGTMWMAVLADVGTSLLVTLNGMRLAKFKI</sequence>
<dbReference type="Pfam" id="PF00702">
    <property type="entry name" value="Hydrolase"/>
    <property type="match status" value="1"/>
</dbReference>
<evidence type="ECO:0000256" key="3">
    <source>
        <dbReference type="ARBA" id="ARBA00022448"/>
    </source>
</evidence>
<dbReference type="Gene3D" id="3.40.50.1000">
    <property type="entry name" value="HAD superfamily/HAD-like"/>
    <property type="match status" value="1"/>
</dbReference>
<feature type="non-terminal residue" evidence="15">
    <location>
        <position position="1"/>
    </location>
</feature>
<dbReference type="PROSITE" id="PS01229">
    <property type="entry name" value="COF_2"/>
    <property type="match status" value="1"/>
</dbReference>
<dbReference type="SUPFAM" id="SSF56784">
    <property type="entry name" value="HAD-like"/>
    <property type="match status" value="1"/>
</dbReference>
<dbReference type="SUPFAM" id="SSF81653">
    <property type="entry name" value="Calcium ATPase, transduction domain A"/>
    <property type="match status" value="1"/>
</dbReference>
<dbReference type="NCBIfam" id="TIGR01525">
    <property type="entry name" value="ATPase-IB_hvy"/>
    <property type="match status" value="1"/>
</dbReference>
<protein>
    <submittedName>
        <fullName evidence="15">Lead, cadmium, zinc and mercury transporting ATPase Copper-translocating P-type ATPase</fullName>
        <ecNumber evidence="15">3.6.3.3</ecNumber>
        <ecNumber evidence="15">3.6.3.4</ecNumber>
    </submittedName>
</protein>
<dbReference type="InterPro" id="IPR023298">
    <property type="entry name" value="ATPase_P-typ_TM_dom_sf"/>
</dbReference>
<keyword evidence="15" id="KW-0378">Hydrolase</keyword>
<keyword evidence="12 13" id="KW-0472">Membrane</keyword>
<dbReference type="InterPro" id="IPR001757">
    <property type="entry name" value="P_typ_ATPase"/>
</dbReference>
<dbReference type="NCBIfam" id="TIGR01494">
    <property type="entry name" value="ATPase_P-type"/>
    <property type="match status" value="2"/>
</dbReference>
<keyword evidence="11" id="KW-0406">Ion transport</keyword>
<keyword evidence="3" id="KW-0813">Transport</keyword>
<evidence type="ECO:0000256" key="10">
    <source>
        <dbReference type="ARBA" id="ARBA00022989"/>
    </source>
</evidence>
<evidence type="ECO:0000259" key="14">
    <source>
        <dbReference type="Pfam" id="PF00122"/>
    </source>
</evidence>
<dbReference type="InterPro" id="IPR059000">
    <property type="entry name" value="ATPase_P-type_domA"/>
</dbReference>
<comment type="subcellular location">
    <subcellularLocation>
        <location evidence="1">Cell membrane</location>
        <topology evidence="1">Multi-pass membrane protein</topology>
    </subcellularLocation>
</comment>
<dbReference type="InterPro" id="IPR051014">
    <property type="entry name" value="Cation_Transport_ATPase_IB"/>
</dbReference>
<evidence type="ECO:0000256" key="6">
    <source>
        <dbReference type="ARBA" id="ARBA00022723"/>
    </source>
</evidence>
<keyword evidence="9" id="KW-1278">Translocase</keyword>
<dbReference type="AlphaFoldDB" id="A0A3B0V2T9"/>
<dbReference type="InterPro" id="IPR027256">
    <property type="entry name" value="P-typ_ATPase_IB"/>
</dbReference>
<evidence type="ECO:0000256" key="5">
    <source>
        <dbReference type="ARBA" id="ARBA00022692"/>
    </source>
</evidence>
<gene>
    <name evidence="15" type="ORF">MNBD_CHLOROFLEXI01-4592</name>
</gene>
<dbReference type="InterPro" id="IPR044492">
    <property type="entry name" value="P_typ_ATPase_HD_dom"/>
</dbReference>
<dbReference type="FunFam" id="2.70.150.10:FF:000002">
    <property type="entry name" value="Copper-transporting ATPase 1, putative"/>
    <property type="match status" value="1"/>
</dbReference>
<evidence type="ECO:0000256" key="7">
    <source>
        <dbReference type="ARBA" id="ARBA00022741"/>
    </source>
</evidence>
<keyword evidence="7" id="KW-0547">Nucleotide-binding</keyword>
<dbReference type="EC" id="3.6.3.4" evidence="15"/>
<dbReference type="InterPro" id="IPR036412">
    <property type="entry name" value="HAD-like_sf"/>
</dbReference>
<evidence type="ECO:0000256" key="1">
    <source>
        <dbReference type="ARBA" id="ARBA00004651"/>
    </source>
</evidence>
<dbReference type="SFLD" id="SFLDF00027">
    <property type="entry name" value="p-type_atpase"/>
    <property type="match status" value="1"/>
</dbReference>
<evidence type="ECO:0000256" key="2">
    <source>
        <dbReference type="ARBA" id="ARBA00006024"/>
    </source>
</evidence>
<dbReference type="SUPFAM" id="SSF81665">
    <property type="entry name" value="Calcium ATPase, transmembrane domain M"/>
    <property type="match status" value="1"/>
</dbReference>